<dbReference type="Proteomes" id="UP000564677">
    <property type="component" value="Unassembled WGS sequence"/>
</dbReference>
<dbReference type="RefSeq" id="WP_167298495.1">
    <property type="nucleotide sequence ID" value="NZ_JAASQV010000001.1"/>
</dbReference>
<comment type="caution">
    <text evidence="1">The sequence shown here is derived from an EMBL/GenBank/DDBJ whole genome shotgun (WGS) entry which is preliminary data.</text>
</comment>
<dbReference type="EMBL" id="JAASQV010000001">
    <property type="protein sequence ID" value="NIJ64088.1"/>
    <property type="molecule type" value="Genomic_DNA"/>
</dbReference>
<organism evidence="1 2">
    <name type="scientific">Sphingomonas leidyi</name>
    <dbReference type="NCBI Taxonomy" id="68569"/>
    <lineage>
        <taxon>Bacteria</taxon>
        <taxon>Pseudomonadati</taxon>
        <taxon>Pseudomonadota</taxon>
        <taxon>Alphaproteobacteria</taxon>
        <taxon>Sphingomonadales</taxon>
        <taxon>Sphingomonadaceae</taxon>
        <taxon>Sphingomonas</taxon>
    </lineage>
</organism>
<gene>
    <name evidence="1" type="ORF">FHR20_001019</name>
</gene>
<evidence type="ECO:0000313" key="1">
    <source>
        <dbReference type="EMBL" id="NIJ64088.1"/>
    </source>
</evidence>
<sequence length="138" mass="15272">MKKFSEVIFISAAISGVILPDANASFQKFHGEYVPMFCAYGEDAGVRLRTDPCRKYIGIGYGKDDKGRRVYTFEWIGKIGKITRFAGVGGEAVTWWVGSLNGKKAVGHSLNRAHVVFTTLVGSQEFEAWGEAMEHGQY</sequence>
<keyword evidence="2" id="KW-1185">Reference proteome</keyword>
<reference evidence="1 2" key="1">
    <citation type="submission" date="2020-03" db="EMBL/GenBank/DDBJ databases">
        <title>Genomic Encyclopedia of Type Strains, Phase IV (KMG-IV): sequencing the most valuable type-strain genomes for metagenomic binning, comparative biology and taxonomic classification.</title>
        <authorList>
            <person name="Goeker M."/>
        </authorList>
    </citation>
    <scope>NUCLEOTIDE SEQUENCE [LARGE SCALE GENOMIC DNA]</scope>
    <source>
        <strain evidence="1 2">DSM 4733</strain>
    </source>
</reference>
<dbReference type="AlphaFoldDB" id="A0A7X5UXR2"/>
<evidence type="ECO:0000313" key="2">
    <source>
        <dbReference type="Proteomes" id="UP000564677"/>
    </source>
</evidence>
<accession>A0A7X5UXR2</accession>
<proteinExistence type="predicted"/>
<protein>
    <submittedName>
        <fullName evidence="1">Uncharacterized protein</fullName>
    </submittedName>
</protein>
<name>A0A7X5UXR2_9SPHN</name>